<reference evidence="2" key="1">
    <citation type="submission" date="2019-03" db="EMBL/GenBank/DDBJ databases">
        <title>WGS assembly of Setaria viridis.</title>
        <authorList>
            <person name="Huang P."/>
            <person name="Jenkins J."/>
            <person name="Grimwood J."/>
            <person name="Barry K."/>
            <person name="Healey A."/>
            <person name="Mamidi S."/>
            <person name="Sreedasyam A."/>
            <person name="Shu S."/>
            <person name="Feldman M."/>
            <person name="Wu J."/>
            <person name="Yu Y."/>
            <person name="Chen C."/>
            <person name="Johnson J."/>
            <person name="Rokhsar D."/>
            <person name="Baxter I."/>
            <person name="Schmutz J."/>
            <person name="Brutnell T."/>
            <person name="Kellogg E."/>
        </authorList>
    </citation>
    <scope>NUCLEOTIDE SEQUENCE [LARGE SCALE GENOMIC DNA]</scope>
</reference>
<feature type="compositionally biased region" description="Polar residues" evidence="1">
    <location>
        <begin position="83"/>
        <end position="94"/>
    </location>
</feature>
<feature type="compositionally biased region" description="Basic residues" evidence="1">
    <location>
        <begin position="95"/>
        <end position="104"/>
    </location>
</feature>
<keyword evidence="3" id="KW-1185">Reference proteome</keyword>
<accession>A0A4U6UYQ9</accession>
<feature type="compositionally biased region" description="Basic and acidic residues" evidence="1">
    <location>
        <begin position="46"/>
        <end position="55"/>
    </location>
</feature>
<gene>
    <name evidence="2" type="ORF">SEVIR_4G147400v2</name>
</gene>
<dbReference type="Gramene" id="TKW21838">
    <property type="protein sequence ID" value="TKW21838"/>
    <property type="gene ID" value="SEVIR_4G147400v2"/>
</dbReference>
<evidence type="ECO:0008006" key="4">
    <source>
        <dbReference type="Google" id="ProtNLM"/>
    </source>
</evidence>
<feature type="region of interest" description="Disordered" evidence="1">
    <location>
        <begin position="1"/>
        <end position="108"/>
    </location>
</feature>
<sequence>MDNNENNVESSEDFDSDNNCGLYSTSPEYEPSPPRSRRRLDEDDPKYDPTADHQNNDQSPVHSPPRHRRTSTLHVEEVDASARQPSATTASSSNPKRKHGKRSRNQIPEKGILIIEELGAKGEPILPEGISARLRNICGAIVRDKLQSWITTSNWKNVPTTTKDVLWVTLKERFTFPKGQEKFARNFAEGLLGRCFWRSTLNKEYVQKGNNSRDDLGRIPPEMWEEFKQQKNMPKAKALSEENTVKAMKAAQNPHHLGAEGRNWVLAQISKVTPDGKVKFKHPTIDQIYERLEQLAEAQKKGLFKLDREKDQLTAATKTAEHSGRVQGMSQHCPGAKPTMLLTRIRFVAPSSASSNANVRYPVDDISGYTMQVATGIAITGHVFPKAPPPEYAWVQVVMVLDESCEIDIPTNEGIEVLNIILNNASPETSQTSKMYPF</sequence>
<dbReference type="OMA" id="WIHHAGI"/>
<feature type="compositionally biased region" description="Low complexity" evidence="1">
    <location>
        <begin position="17"/>
        <end position="29"/>
    </location>
</feature>
<protein>
    <recommendedName>
        <fullName evidence="4">Transposase Tnp1/En/Spm-like domain-containing protein</fullName>
    </recommendedName>
</protein>
<name>A0A4U6UYQ9_SETVI</name>
<dbReference type="EMBL" id="CM016555">
    <property type="protein sequence ID" value="TKW21838.1"/>
    <property type="molecule type" value="Genomic_DNA"/>
</dbReference>
<evidence type="ECO:0000256" key="1">
    <source>
        <dbReference type="SAM" id="MobiDB-lite"/>
    </source>
</evidence>
<evidence type="ECO:0000313" key="3">
    <source>
        <dbReference type="Proteomes" id="UP000298652"/>
    </source>
</evidence>
<proteinExistence type="predicted"/>
<dbReference type="AlphaFoldDB" id="A0A4U6UYQ9"/>
<organism evidence="2 3">
    <name type="scientific">Setaria viridis</name>
    <name type="common">Green bristlegrass</name>
    <name type="synonym">Setaria italica subsp. viridis</name>
    <dbReference type="NCBI Taxonomy" id="4556"/>
    <lineage>
        <taxon>Eukaryota</taxon>
        <taxon>Viridiplantae</taxon>
        <taxon>Streptophyta</taxon>
        <taxon>Embryophyta</taxon>
        <taxon>Tracheophyta</taxon>
        <taxon>Spermatophyta</taxon>
        <taxon>Magnoliopsida</taxon>
        <taxon>Liliopsida</taxon>
        <taxon>Poales</taxon>
        <taxon>Poaceae</taxon>
        <taxon>PACMAD clade</taxon>
        <taxon>Panicoideae</taxon>
        <taxon>Panicodae</taxon>
        <taxon>Paniceae</taxon>
        <taxon>Cenchrinae</taxon>
        <taxon>Setaria</taxon>
    </lineage>
</organism>
<dbReference type="PANTHER" id="PTHR33018:SF19">
    <property type="entry name" value="OS12G0558775 PROTEIN"/>
    <property type="match status" value="1"/>
</dbReference>
<evidence type="ECO:0000313" key="2">
    <source>
        <dbReference type="EMBL" id="TKW21838.1"/>
    </source>
</evidence>
<dbReference type="Proteomes" id="UP000298652">
    <property type="component" value="Chromosome 4"/>
</dbReference>
<dbReference type="PANTHER" id="PTHR33018">
    <property type="entry name" value="OS10G0338966 PROTEIN-RELATED"/>
    <property type="match status" value="1"/>
</dbReference>